<dbReference type="PANTHER" id="PTHR28359:SF1">
    <property type="entry name" value="ASHWIN"/>
    <property type="match status" value="1"/>
</dbReference>
<dbReference type="OrthoDB" id="10071059at2759"/>
<dbReference type="Proteomes" id="UP000221080">
    <property type="component" value="Chromosome 6"/>
</dbReference>
<evidence type="ECO:0000256" key="4">
    <source>
        <dbReference type="ARBA" id="ARBA00023242"/>
    </source>
</evidence>
<dbReference type="PANTHER" id="PTHR28359">
    <property type="entry name" value="ASHWIN"/>
    <property type="match status" value="1"/>
</dbReference>
<evidence type="ECO:0000313" key="6">
    <source>
        <dbReference type="Proteomes" id="UP000221080"/>
    </source>
</evidence>
<dbReference type="Pfam" id="PF15323">
    <property type="entry name" value="Ashwin"/>
    <property type="match status" value="1"/>
</dbReference>
<feature type="compositionally biased region" description="Low complexity" evidence="5">
    <location>
        <begin position="135"/>
        <end position="186"/>
    </location>
</feature>
<accession>A0A2D0R5N8</accession>
<evidence type="ECO:0000256" key="5">
    <source>
        <dbReference type="SAM" id="MobiDB-lite"/>
    </source>
</evidence>
<keyword evidence="6" id="KW-1185">Reference proteome</keyword>
<dbReference type="GO" id="GO:0072669">
    <property type="term" value="C:tRNA-splicing ligase complex"/>
    <property type="evidence" value="ECO:0007669"/>
    <property type="project" value="InterPro"/>
</dbReference>
<dbReference type="OMA" id="SRWGKRM"/>
<feature type="region of interest" description="Disordered" evidence="5">
    <location>
        <begin position="71"/>
        <end position="223"/>
    </location>
</feature>
<feature type="compositionally biased region" description="Basic and acidic residues" evidence="5">
    <location>
        <begin position="122"/>
        <end position="134"/>
    </location>
</feature>
<dbReference type="GO" id="GO:0048598">
    <property type="term" value="P:embryonic morphogenesis"/>
    <property type="evidence" value="ECO:0007669"/>
    <property type="project" value="InterPro"/>
</dbReference>
<feature type="region of interest" description="Disordered" evidence="5">
    <location>
        <begin position="1"/>
        <end position="23"/>
    </location>
</feature>
<reference evidence="7" key="2">
    <citation type="submission" date="2025-08" db="UniProtKB">
        <authorList>
            <consortium name="RefSeq"/>
        </authorList>
    </citation>
    <scope>IDENTIFICATION</scope>
    <source>
        <tissue evidence="7">Blood</tissue>
    </source>
</reference>
<reference evidence="6" key="1">
    <citation type="journal article" date="2016" name="Nat. Commun.">
        <title>The channel catfish genome sequence provides insights into the evolution of scale formation in teleosts.</title>
        <authorList>
            <person name="Liu Z."/>
            <person name="Liu S."/>
            <person name="Yao J."/>
            <person name="Bao L."/>
            <person name="Zhang J."/>
            <person name="Li Y."/>
            <person name="Jiang C."/>
            <person name="Sun L."/>
            <person name="Wang R."/>
            <person name="Zhang Y."/>
            <person name="Zhou T."/>
            <person name="Zeng Q."/>
            <person name="Fu Q."/>
            <person name="Gao S."/>
            <person name="Li N."/>
            <person name="Koren S."/>
            <person name="Jiang Y."/>
            <person name="Zimin A."/>
            <person name="Xu P."/>
            <person name="Phillippy A.M."/>
            <person name="Geng X."/>
            <person name="Song L."/>
            <person name="Sun F."/>
            <person name="Li C."/>
            <person name="Wang X."/>
            <person name="Chen A."/>
            <person name="Jin Y."/>
            <person name="Yuan Z."/>
            <person name="Yang Y."/>
            <person name="Tan S."/>
            <person name="Peatman E."/>
            <person name="Lu J."/>
            <person name="Qin Z."/>
            <person name="Dunham R."/>
            <person name="Li Z."/>
            <person name="Sonstegard T."/>
            <person name="Feng J."/>
            <person name="Danzmann R.G."/>
            <person name="Schroeder S."/>
            <person name="Scheffler B."/>
            <person name="Duke M.V."/>
            <person name="Ballard L."/>
            <person name="Kucuktas H."/>
            <person name="Kaltenboeck L."/>
            <person name="Liu H."/>
            <person name="Armbruster J."/>
            <person name="Xie Y."/>
            <person name="Kirby M.L."/>
            <person name="Tian Y."/>
            <person name="Flanagan M.E."/>
            <person name="Mu W."/>
            <person name="Waldbieser G.C."/>
        </authorList>
    </citation>
    <scope>NUCLEOTIDE SEQUENCE [LARGE SCALE GENOMIC DNA]</scope>
    <source>
        <strain evidence="6">SDA103</strain>
    </source>
</reference>
<evidence type="ECO:0000256" key="2">
    <source>
        <dbReference type="ARBA" id="ARBA00007855"/>
    </source>
</evidence>
<evidence type="ECO:0000256" key="3">
    <source>
        <dbReference type="ARBA" id="ARBA00015134"/>
    </source>
</evidence>
<proteinExistence type="inferred from homology"/>
<sequence>MASCRNRRDEKMRNSDGDVSETDLLLHPELLSRDFLKLVLHEKKIKTEDSEDPDHLTELYIQHVIPLPQRELPNNRWGKRVEKTNPRESSTTAHSSSRDSGRKRPLIVFDGSSTKTGSIKLKRVDDLPPTDRLKSPPSSINISNPIRKLSGSSTNSSSSRASAGSARSPTGNGSMNSSSAPSSLQSDCMSTKLKRGATSSGVPDSPELKSPEVKKKIQHVTWP</sequence>
<dbReference type="InterPro" id="IPR024887">
    <property type="entry name" value="Ashwin"/>
</dbReference>
<evidence type="ECO:0000256" key="1">
    <source>
        <dbReference type="ARBA" id="ARBA00004123"/>
    </source>
</evidence>
<dbReference type="GO" id="GO:0005634">
    <property type="term" value="C:nucleus"/>
    <property type="evidence" value="ECO:0007669"/>
    <property type="project" value="UniProtKB-SubCell"/>
</dbReference>
<gene>
    <name evidence="7" type="primary">c6h2orf49</name>
</gene>
<keyword evidence="4" id="KW-0539">Nucleus</keyword>
<dbReference type="CTD" id="129698173"/>
<dbReference type="GeneID" id="108266724"/>
<protein>
    <recommendedName>
        <fullName evidence="3">Ashwin</fullName>
    </recommendedName>
</protein>
<name>A0A2D0R5N8_ICTPU</name>
<dbReference type="KEGG" id="ipu:108266724"/>
<dbReference type="RefSeq" id="XP_017325884.1">
    <property type="nucleotide sequence ID" value="XM_017470395.3"/>
</dbReference>
<feature type="compositionally biased region" description="Basic and acidic residues" evidence="5">
    <location>
        <begin position="1"/>
        <end position="16"/>
    </location>
</feature>
<dbReference type="AlphaFoldDB" id="A0A2D0R5N8"/>
<comment type="subcellular location">
    <subcellularLocation>
        <location evidence="1">Nucleus</location>
    </subcellularLocation>
</comment>
<feature type="compositionally biased region" description="Basic and acidic residues" evidence="5">
    <location>
        <begin position="206"/>
        <end position="215"/>
    </location>
</feature>
<organism evidence="6 7">
    <name type="scientific">Ictalurus punctatus</name>
    <name type="common">Channel catfish</name>
    <name type="synonym">Silurus punctatus</name>
    <dbReference type="NCBI Taxonomy" id="7998"/>
    <lineage>
        <taxon>Eukaryota</taxon>
        <taxon>Metazoa</taxon>
        <taxon>Chordata</taxon>
        <taxon>Craniata</taxon>
        <taxon>Vertebrata</taxon>
        <taxon>Euteleostomi</taxon>
        <taxon>Actinopterygii</taxon>
        <taxon>Neopterygii</taxon>
        <taxon>Teleostei</taxon>
        <taxon>Ostariophysi</taxon>
        <taxon>Siluriformes</taxon>
        <taxon>Ictaluridae</taxon>
        <taxon>Ictalurus</taxon>
    </lineage>
</organism>
<dbReference type="STRING" id="7998.ENSIPUP00000007111"/>
<evidence type="ECO:0000313" key="7">
    <source>
        <dbReference type="RefSeq" id="XP_017325884.1"/>
    </source>
</evidence>
<comment type="similarity">
    <text evidence="2">Belongs to the ashwin family.</text>
</comment>